<protein>
    <submittedName>
        <fullName evidence="2">Alpha/beta fold hydrolase</fullName>
    </submittedName>
</protein>
<dbReference type="AlphaFoldDB" id="A0ABD5RXT9"/>
<sequence>MDRVTSDDGTGISFSRTGDGPALVLVHGTGVDRHVWDDVIPALGESFTVFAIDRRGRGESGDADDYAVGREFEDLTALATAVDGPVNLLGHSYGAICAIGAAPQLPDLRRLILYEPPLWRGDGTSAPSPTPEQRRMEALAERGEKEAILETYWTDLRGEPHRLDRLRSRPDYRRRVSAAHTLPREMGGRREFRPTPESYPEVAVPTLLLTGSETDDRIKRSVDAAADLFSDVRRVEIEGHGHAAMNTAPDRFVAEVIAFLAND</sequence>
<dbReference type="Pfam" id="PF12697">
    <property type="entry name" value="Abhydrolase_6"/>
    <property type="match status" value="1"/>
</dbReference>
<dbReference type="InterPro" id="IPR050228">
    <property type="entry name" value="Carboxylesterase_BioH"/>
</dbReference>
<evidence type="ECO:0000259" key="1">
    <source>
        <dbReference type="Pfam" id="PF12697"/>
    </source>
</evidence>
<dbReference type="GO" id="GO:0016787">
    <property type="term" value="F:hydrolase activity"/>
    <property type="evidence" value="ECO:0007669"/>
    <property type="project" value="UniProtKB-KW"/>
</dbReference>
<keyword evidence="3" id="KW-1185">Reference proteome</keyword>
<comment type="caution">
    <text evidence="2">The sequence shown here is derived from an EMBL/GenBank/DDBJ whole genome shotgun (WGS) entry which is preliminary data.</text>
</comment>
<reference evidence="2 3" key="1">
    <citation type="journal article" date="2019" name="Int. J. Syst. Evol. Microbiol.">
        <title>The Global Catalogue of Microorganisms (GCM) 10K type strain sequencing project: providing services to taxonomists for standard genome sequencing and annotation.</title>
        <authorList>
            <consortium name="The Broad Institute Genomics Platform"/>
            <consortium name="The Broad Institute Genome Sequencing Center for Infectious Disease"/>
            <person name="Wu L."/>
            <person name="Ma J."/>
        </authorList>
    </citation>
    <scope>NUCLEOTIDE SEQUENCE [LARGE SCALE GENOMIC DNA]</scope>
    <source>
        <strain evidence="2 3">NBRC 111368</strain>
    </source>
</reference>
<accession>A0ABD5RXT9</accession>
<dbReference type="PANTHER" id="PTHR43194">
    <property type="entry name" value="HYDROLASE ALPHA/BETA FOLD FAMILY"/>
    <property type="match status" value="1"/>
</dbReference>
<name>A0ABD5RXT9_9EURY</name>
<proteinExistence type="predicted"/>
<feature type="domain" description="AB hydrolase-1" evidence="1">
    <location>
        <begin position="23"/>
        <end position="254"/>
    </location>
</feature>
<dbReference type="InterPro" id="IPR000073">
    <property type="entry name" value="AB_hydrolase_1"/>
</dbReference>
<dbReference type="SUPFAM" id="SSF53474">
    <property type="entry name" value="alpha/beta-Hydrolases"/>
    <property type="match status" value="1"/>
</dbReference>
<organism evidence="2 3">
    <name type="scientific">Halobium palmae</name>
    <dbReference type="NCBI Taxonomy" id="1776492"/>
    <lineage>
        <taxon>Archaea</taxon>
        <taxon>Methanobacteriati</taxon>
        <taxon>Methanobacteriota</taxon>
        <taxon>Stenosarchaea group</taxon>
        <taxon>Halobacteria</taxon>
        <taxon>Halobacteriales</taxon>
        <taxon>Haloferacaceae</taxon>
        <taxon>Halobium</taxon>
    </lineage>
</organism>
<dbReference type="Gene3D" id="3.40.50.1820">
    <property type="entry name" value="alpha/beta hydrolase"/>
    <property type="match status" value="1"/>
</dbReference>
<dbReference type="InterPro" id="IPR029058">
    <property type="entry name" value="AB_hydrolase_fold"/>
</dbReference>
<evidence type="ECO:0000313" key="2">
    <source>
        <dbReference type="EMBL" id="MFC6723837.1"/>
    </source>
</evidence>
<evidence type="ECO:0000313" key="3">
    <source>
        <dbReference type="Proteomes" id="UP001596328"/>
    </source>
</evidence>
<gene>
    <name evidence="2" type="ORF">ACFQE1_05490</name>
</gene>
<dbReference type="Proteomes" id="UP001596328">
    <property type="component" value="Unassembled WGS sequence"/>
</dbReference>
<dbReference type="EMBL" id="JBHSWU010000055">
    <property type="protein sequence ID" value="MFC6723837.1"/>
    <property type="molecule type" value="Genomic_DNA"/>
</dbReference>
<keyword evidence="2" id="KW-0378">Hydrolase</keyword>
<dbReference type="PANTHER" id="PTHR43194:SF2">
    <property type="entry name" value="PEROXISOMAL MEMBRANE PROTEIN LPX1"/>
    <property type="match status" value="1"/>
</dbReference>